<dbReference type="EMBL" id="JAPCHY010000011">
    <property type="protein sequence ID" value="MCW4473392.1"/>
    <property type="molecule type" value="Genomic_DNA"/>
</dbReference>
<dbReference type="InterPro" id="IPR011006">
    <property type="entry name" value="CheY-like_superfamily"/>
</dbReference>
<sequence>MDALRNLRVLVVENDEMSGTLLQLQLGQQGAQVIGPAPSVQSALALLAAHDPQVALLDYRLANDETCEPVVQALADRGIPYVLATGMDIARLPDSFRLAVLLRKPYLAAELAKALEKALEQAETSPAAG</sequence>
<keyword evidence="5" id="KW-1185">Reference proteome</keyword>
<dbReference type="SUPFAM" id="SSF52172">
    <property type="entry name" value="CheY-like"/>
    <property type="match status" value="1"/>
</dbReference>
<feature type="modified residue" description="4-aspartylphosphate" evidence="2">
    <location>
        <position position="58"/>
    </location>
</feature>
<comment type="caution">
    <text evidence="4">The sequence shown here is derived from an EMBL/GenBank/DDBJ whole genome shotgun (WGS) entry which is preliminary data.</text>
</comment>
<evidence type="ECO:0000259" key="3">
    <source>
        <dbReference type="PROSITE" id="PS50110"/>
    </source>
</evidence>
<dbReference type="RefSeq" id="WP_265128382.1">
    <property type="nucleotide sequence ID" value="NZ_JAPCHY010000011.1"/>
</dbReference>
<keyword evidence="1 2" id="KW-0597">Phosphoprotein</keyword>
<dbReference type="SMART" id="SM00448">
    <property type="entry name" value="REC"/>
    <property type="match status" value="1"/>
</dbReference>
<proteinExistence type="predicted"/>
<dbReference type="PANTHER" id="PTHR44591">
    <property type="entry name" value="STRESS RESPONSE REGULATOR PROTEIN 1"/>
    <property type="match status" value="1"/>
</dbReference>
<dbReference type="InterPro" id="IPR001789">
    <property type="entry name" value="Sig_transdc_resp-reg_receiver"/>
</dbReference>
<dbReference type="Gene3D" id="3.40.50.2300">
    <property type="match status" value="1"/>
</dbReference>
<evidence type="ECO:0000256" key="2">
    <source>
        <dbReference type="PROSITE-ProRule" id="PRU00169"/>
    </source>
</evidence>
<evidence type="ECO:0000313" key="4">
    <source>
        <dbReference type="EMBL" id="MCW4473392.1"/>
    </source>
</evidence>
<evidence type="ECO:0000256" key="1">
    <source>
        <dbReference type="ARBA" id="ARBA00022553"/>
    </source>
</evidence>
<accession>A0ABT3JY28</accession>
<protein>
    <submittedName>
        <fullName evidence="4">Response regulator</fullName>
    </submittedName>
</protein>
<reference evidence="4 5" key="1">
    <citation type="submission" date="2022-10" db="EMBL/GenBank/DDBJ databases">
        <title>Xanthomonas sp. H13-6.</title>
        <authorList>
            <person name="Liu X."/>
            <person name="Deng Z."/>
            <person name="Jiang Y."/>
            <person name="Yu T."/>
            <person name="Ai J."/>
        </authorList>
    </citation>
    <scope>NUCLEOTIDE SEQUENCE [LARGE SCALE GENOMIC DNA]</scope>
    <source>
        <strain evidence="4 5">H13-6</strain>
    </source>
</reference>
<dbReference type="PANTHER" id="PTHR44591:SF3">
    <property type="entry name" value="RESPONSE REGULATORY DOMAIN-CONTAINING PROTEIN"/>
    <property type="match status" value="1"/>
</dbReference>
<feature type="domain" description="Response regulatory" evidence="3">
    <location>
        <begin position="8"/>
        <end position="119"/>
    </location>
</feature>
<dbReference type="InterPro" id="IPR050595">
    <property type="entry name" value="Bact_response_regulator"/>
</dbReference>
<dbReference type="PROSITE" id="PS50110">
    <property type="entry name" value="RESPONSE_REGULATORY"/>
    <property type="match status" value="1"/>
</dbReference>
<organism evidence="4 5">
    <name type="scientific">Xanthomonas chitinilytica</name>
    <dbReference type="NCBI Taxonomy" id="2989819"/>
    <lineage>
        <taxon>Bacteria</taxon>
        <taxon>Pseudomonadati</taxon>
        <taxon>Pseudomonadota</taxon>
        <taxon>Gammaproteobacteria</taxon>
        <taxon>Lysobacterales</taxon>
        <taxon>Lysobacteraceae</taxon>
        <taxon>Xanthomonas</taxon>
    </lineage>
</organism>
<name>A0ABT3JY28_9XANT</name>
<evidence type="ECO:0000313" key="5">
    <source>
        <dbReference type="Proteomes" id="UP001209922"/>
    </source>
</evidence>
<gene>
    <name evidence="4" type="ORF">OK345_12870</name>
</gene>
<dbReference type="Proteomes" id="UP001209922">
    <property type="component" value="Unassembled WGS sequence"/>
</dbReference>